<protein>
    <submittedName>
        <fullName evidence="2">Uncharacterized protein</fullName>
    </submittedName>
</protein>
<organism evidence="2 3">
    <name type="scientific">Rhizobium fredii</name>
    <name type="common">Sinorhizobium fredii</name>
    <dbReference type="NCBI Taxonomy" id="380"/>
    <lineage>
        <taxon>Bacteria</taxon>
        <taxon>Pseudomonadati</taxon>
        <taxon>Pseudomonadota</taxon>
        <taxon>Alphaproteobacteria</taxon>
        <taxon>Hyphomicrobiales</taxon>
        <taxon>Rhizobiaceae</taxon>
        <taxon>Sinorhizobium/Ensifer group</taxon>
        <taxon>Sinorhizobium</taxon>
    </lineage>
</organism>
<evidence type="ECO:0000313" key="2">
    <source>
        <dbReference type="EMBL" id="PDT48194.1"/>
    </source>
</evidence>
<evidence type="ECO:0000313" key="1">
    <source>
        <dbReference type="EMBL" id="MQX10351.1"/>
    </source>
</evidence>
<sequence length="53" mass="5974">MSDTVEHHSDPQEARLGLYLMDNDGDELTDLLVAALEDAFRILGEDWASQTMH</sequence>
<dbReference type="AlphaFoldDB" id="A0A2A6M091"/>
<reference evidence="2 3" key="2">
    <citation type="submission" date="2017-09" db="EMBL/GenBank/DDBJ databases">
        <title>Comparative genomics of rhizobia isolated from Phaseolus vulgaris in China.</title>
        <authorList>
            <person name="Tong W."/>
        </authorList>
    </citation>
    <scope>NUCLEOTIDE SEQUENCE [LARGE SCALE GENOMIC DNA]</scope>
    <source>
        <strain evidence="2 3">PCH1</strain>
    </source>
</reference>
<dbReference type="Proteomes" id="UP000466694">
    <property type="component" value="Unassembled WGS sequence"/>
</dbReference>
<evidence type="ECO:0000313" key="4">
    <source>
        <dbReference type="Proteomes" id="UP000466694"/>
    </source>
</evidence>
<proteinExistence type="predicted"/>
<accession>A0A2A6M091</accession>
<reference evidence="1 4" key="1">
    <citation type="journal article" date="2013" name="Genome Biol.">
        <title>Comparative genomics of the core and accessory genomes of 48 Sinorhizobium strains comprising five genospecies.</title>
        <authorList>
            <person name="Sugawara M."/>
            <person name="Epstein B."/>
            <person name="Badgley B.D."/>
            <person name="Unno T."/>
            <person name="Xu L."/>
            <person name="Reese J."/>
            <person name="Gyaneshwar P."/>
            <person name="Denny R."/>
            <person name="Mudge J."/>
            <person name="Bharti A.K."/>
            <person name="Farmer A.D."/>
            <person name="May G.D."/>
            <person name="Woodward J.E."/>
            <person name="Medigue C."/>
            <person name="Vallenet D."/>
            <person name="Lajus A."/>
            <person name="Rouy Z."/>
            <person name="Martinez-Vaz B."/>
            <person name="Tiffin P."/>
            <person name="Young N.D."/>
            <person name="Sadowsky M.J."/>
        </authorList>
    </citation>
    <scope>NUCLEOTIDE SEQUENCE [LARGE SCALE GENOMIC DNA]</scope>
    <source>
        <strain evidence="1 4">USDA205</strain>
    </source>
</reference>
<dbReference type="Proteomes" id="UP000220353">
    <property type="component" value="Unassembled WGS sequence"/>
</dbReference>
<dbReference type="EMBL" id="NWTC01000006">
    <property type="protein sequence ID" value="PDT48194.1"/>
    <property type="molecule type" value="Genomic_DNA"/>
</dbReference>
<dbReference type="EMBL" id="WISZ01000150">
    <property type="protein sequence ID" value="MQX10351.1"/>
    <property type="molecule type" value="Genomic_DNA"/>
</dbReference>
<name>A0A2A6M091_RHIFR</name>
<evidence type="ECO:0000313" key="3">
    <source>
        <dbReference type="Proteomes" id="UP000220353"/>
    </source>
</evidence>
<comment type="caution">
    <text evidence="2">The sequence shown here is derived from an EMBL/GenBank/DDBJ whole genome shotgun (WGS) entry which is preliminary data.</text>
</comment>
<reference evidence="1" key="3">
    <citation type="submission" date="2019-10" db="EMBL/GenBank/DDBJ databases">
        <authorList>
            <person name="Sugawara M."/>
            <person name="Epstein B."/>
            <person name="Badgley B."/>
            <person name="Unno T."/>
            <person name="Xu L."/>
            <person name="Reese J."/>
            <person name="Gyaneshwar P."/>
            <person name="Denny R."/>
            <person name="Mudege J."/>
            <person name="Bharti A."/>
            <person name="Farmer A."/>
            <person name="May G."/>
            <person name="Woodward J."/>
            <person name="Medigue C."/>
            <person name="Vallenet D."/>
            <person name="Lajus A."/>
            <person name="Rouy Z."/>
            <person name="Martinez-Vaz B."/>
            <person name="Tiffin P."/>
            <person name="Young N."/>
            <person name="Sadowsky M."/>
        </authorList>
    </citation>
    <scope>NUCLEOTIDE SEQUENCE</scope>
    <source>
        <strain evidence="1">USDA205</strain>
    </source>
</reference>
<dbReference type="GeneID" id="48977923"/>
<gene>
    <name evidence="2" type="ORF">CO661_10030</name>
    <name evidence="1" type="ORF">GHK48_19290</name>
</gene>
<dbReference type="RefSeq" id="WP_014330110.1">
    <property type="nucleotide sequence ID" value="NZ_BJNI01000016.1"/>
</dbReference>